<feature type="domain" description="GAIN-B" evidence="7">
    <location>
        <begin position="354"/>
        <end position="527"/>
    </location>
</feature>
<dbReference type="EnsemblMetazoa" id="XM_011670561">
    <property type="protein sequence ID" value="XP_011668863"/>
    <property type="gene ID" value="LOC105440444"/>
</dbReference>
<reference evidence="8" key="2">
    <citation type="submission" date="2021-01" db="UniProtKB">
        <authorList>
            <consortium name="EnsemblMetazoa"/>
        </authorList>
    </citation>
    <scope>IDENTIFICATION</scope>
</reference>
<dbReference type="Proteomes" id="UP000007110">
    <property type="component" value="Unassembled WGS sequence"/>
</dbReference>
<evidence type="ECO:0000313" key="8">
    <source>
        <dbReference type="EnsemblMetazoa" id="XP_011668863"/>
    </source>
</evidence>
<keyword evidence="9" id="KW-1185">Reference proteome</keyword>
<keyword evidence="3 6" id="KW-1133">Transmembrane helix</keyword>
<dbReference type="InterPro" id="IPR057244">
    <property type="entry name" value="GAIN_B"/>
</dbReference>
<evidence type="ECO:0000256" key="2">
    <source>
        <dbReference type="ARBA" id="ARBA00022692"/>
    </source>
</evidence>
<dbReference type="SUPFAM" id="SSF49899">
    <property type="entry name" value="Concanavalin A-like lectins/glucanases"/>
    <property type="match status" value="1"/>
</dbReference>
<dbReference type="InterPro" id="IPR046338">
    <property type="entry name" value="GAIN_dom_sf"/>
</dbReference>
<protein>
    <recommendedName>
        <fullName evidence="7">GAIN-B domain-containing protein</fullName>
    </recommendedName>
</protein>
<dbReference type="KEGG" id="spu:105440444"/>
<keyword evidence="5" id="KW-1015">Disulfide bond</keyword>
<name>A0A7M7HHK4_STRPU</name>
<keyword evidence="2 6" id="KW-0812">Transmembrane</keyword>
<dbReference type="SMART" id="SM00303">
    <property type="entry name" value="GPS"/>
    <property type="match status" value="1"/>
</dbReference>
<dbReference type="PROSITE" id="PS50221">
    <property type="entry name" value="GAIN_B"/>
    <property type="match status" value="1"/>
</dbReference>
<organism evidence="8 9">
    <name type="scientific">Strongylocentrotus purpuratus</name>
    <name type="common">Purple sea urchin</name>
    <dbReference type="NCBI Taxonomy" id="7668"/>
    <lineage>
        <taxon>Eukaryota</taxon>
        <taxon>Metazoa</taxon>
        <taxon>Echinodermata</taxon>
        <taxon>Eleutherozoa</taxon>
        <taxon>Echinozoa</taxon>
        <taxon>Echinoidea</taxon>
        <taxon>Euechinoidea</taxon>
        <taxon>Echinacea</taxon>
        <taxon>Camarodonta</taxon>
        <taxon>Echinidea</taxon>
        <taxon>Strongylocentrotidae</taxon>
        <taxon>Strongylocentrotus</taxon>
    </lineage>
</organism>
<dbReference type="Gene3D" id="2.60.220.50">
    <property type="match status" value="1"/>
</dbReference>
<evidence type="ECO:0000256" key="6">
    <source>
        <dbReference type="SAM" id="Phobius"/>
    </source>
</evidence>
<dbReference type="GO" id="GO:0005886">
    <property type="term" value="C:plasma membrane"/>
    <property type="evidence" value="ECO:0000318"/>
    <property type="project" value="GO_Central"/>
</dbReference>
<dbReference type="GeneID" id="105440444"/>
<evidence type="ECO:0000256" key="5">
    <source>
        <dbReference type="ARBA" id="ARBA00023157"/>
    </source>
</evidence>
<sequence>MGKALQPESSSDIFTLQPKSKPCSGDYCSYESGTTVSFWVEMPPAPQETPESVGELGNFTCLVRTDDISEYSNYSFCKYSSNDAILTTGSETWSLFQDVIDASSSVWTFVVASWKGVEFRGCVWPENLTCFVCHTFEICEGCMDVIHDGPLFLGWDRVSFDEFAIWNRPLGDEEIIHLFNQSEPRAILDDADDIASMIDMLEGQEKLGIDEATWILHSELEFVQSDDKVTNAEDLEVITQLFTTTLERTDTEDAMQSELLENLQIALDIVSELTEDVKGFLWNQKSNKTDTIPCPCSLTSGLGDFANNIGQALVLLNEIEETFIVTSRRAAAQITPVTALWDNLDVEEDDELVIALETKSANASYGEGISPDVEVSIPISVLKEEETVLVIVVIYDNLHDIFPARDNSTYSPSSNVSTEVDSSEQTRFIASTVIDITFIPTSNSSVTFDTPIVIVFELESEQLKDASKYDKFSSSCVYWNTSFEDSKTVGAWLTNGCDMTDYNKTHVTCSCYHLTHFAVLMIREPGKIGEHHVRVLTVLSNIGCGLSVFGSVATVIVFIILK</sequence>
<dbReference type="InterPro" id="IPR013320">
    <property type="entry name" value="ConA-like_dom_sf"/>
</dbReference>
<dbReference type="InParanoid" id="A0A7M7HHK4"/>
<dbReference type="PANTHER" id="PTHR12011">
    <property type="entry name" value="ADHESION G-PROTEIN COUPLED RECEPTOR"/>
    <property type="match status" value="1"/>
</dbReference>
<evidence type="ECO:0000256" key="1">
    <source>
        <dbReference type="ARBA" id="ARBA00004370"/>
    </source>
</evidence>
<feature type="transmembrane region" description="Helical" evidence="6">
    <location>
        <begin position="538"/>
        <end position="561"/>
    </location>
</feature>
<evidence type="ECO:0000256" key="4">
    <source>
        <dbReference type="ARBA" id="ARBA00023136"/>
    </source>
</evidence>
<evidence type="ECO:0000259" key="7">
    <source>
        <dbReference type="PROSITE" id="PS50221"/>
    </source>
</evidence>
<accession>A0A7M7HHK4</accession>
<dbReference type="PANTHER" id="PTHR12011:SF471">
    <property type="entry name" value="G-PROTEIN COUPLED RECEPTORS FAMILY 2 PROFILE 2 DOMAIN-CONTAINING PROTEIN"/>
    <property type="match status" value="1"/>
</dbReference>
<comment type="subcellular location">
    <subcellularLocation>
        <location evidence="1">Membrane</location>
    </subcellularLocation>
</comment>
<dbReference type="InterPro" id="IPR000203">
    <property type="entry name" value="GPS"/>
</dbReference>
<dbReference type="GO" id="GO:0004930">
    <property type="term" value="F:G protein-coupled receptor activity"/>
    <property type="evidence" value="ECO:0000318"/>
    <property type="project" value="GO_Central"/>
</dbReference>
<evidence type="ECO:0000256" key="3">
    <source>
        <dbReference type="ARBA" id="ARBA00022989"/>
    </source>
</evidence>
<dbReference type="GO" id="GO:0007186">
    <property type="term" value="P:G protein-coupled receptor signaling pathway"/>
    <property type="evidence" value="ECO:0000318"/>
    <property type="project" value="GO_Central"/>
</dbReference>
<reference evidence="9" key="1">
    <citation type="submission" date="2015-02" db="EMBL/GenBank/DDBJ databases">
        <title>Genome sequencing for Strongylocentrotus purpuratus.</title>
        <authorList>
            <person name="Murali S."/>
            <person name="Liu Y."/>
            <person name="Vee V."/>
            <person name="English A."/>
            <person name="Wang M."/>
            <person name="Skinner E."/>
            <person name="Han Y."/>
            <person name="Muzny D.M."/>
            <person name="Worley K.C."/>
            <person name="Gibbs R.A."/>
        </authorList>
    </citation>
    <scope>NUCLEOTIDE SEQUENCE</scope>
</reference>
<dbReference type="RefSeq" id="XP_011668863.2">
    <property type="nucleotide sequence ID" value="XM_011670561.2"/>
</dbReference>
<dbReference type="AlphaFoldDB" id="A0A7M7HHK4"/>
<proteinExistence type="predicted"/>
<evidence type="ECO:0000313" key="9">
    <source>
        <dbReference type="Proteomes" id="UP000007110"/>
    </source>
</evidence>
<dbReference type="FunFam" id="2.60.220.50:FF:000103">
    <property type="entry name" value="Uncharacterized protein"/>
    <property type="match status" value="1"/>
</dbReference>
<dbReference type="Pfam" id="PF01825">
    <property type="entry name" value="GPS"/>
    <property type="match status" value="1"/>
</dbReference>
<keyword evidence="4 6" id="KW-0472">Membrane</keyword>